<keyword evidence="6 8" id="KW-0539">Nucleus</keyword>
<dbReference type="GO" id="GO:0032040">
    <property type="term" value="C:small-subunit processome"/>
    <property type="evidence" value="ECO:0007669"/>
    <property type="project" value="TreeGrafter"/>
</dbReference>
<evidence type="ECO:0000256" key="2">
    <source>
        <dbReference type="ARBA" id="ARBA00010559"/>
    </source>
</evidence>
<dbReference type="InterPro" id="IPR056473">
    <property type="entry name" value="HEAT_Utp10/HEAT1"/>
</dbReference>
<dbReference type="Pfam" id="PF08146">
    <property type="entry name" value="BP28CT"/>
    <property type="match status" value="1"/>
</dbReference>
<reference evidence="10" key="1">
    <citation type="submission" date="2014-08" db="EMBL/GenBank/DDBJ databases">
        <authorList>
            <person name="Sharma Rahul"/>
            <person name="Thines Marco"/>
        </authorList>
    </citation>
    <scope>NUCLEOTIDE SEQUENCE</scope>
</reference>
<dbReference type="EMBL" id="LN483332">
    <property type="protein sequence ID" value="CED85640.1"/>
    <property type="molecule type" value="Genomic_DNA"/>
</dbReference>
<dbReference type="InterPro" id="IPR016024">
    <property type="entry name" value="ARM-type_fold"/>
</dbReference>
<comment type="subcellular location">
    <subcellularLocation>
        <location evidence="1 8">Nucleus</location>
        <location evidence="1 8">Nucleolus</location>
    </subcellularLocation>
</comment>
<dbReference type="InterPro" id="IPR012954">
    <property type="entry name" value="BP28_C_dom"/>
</dbReference>
<evidence type="ECO:0000256" key="8">
    <source>
        <dbReference type="RuleBase" id="RU367065"/>
    </source>
</evidence>
<feature type="domain" description="BP28 C-terminal" evidence="9">
    <location>
        <begin position="1775"/>
        <end position="1928"/>
    </location>
</feature>
<name>A0A0F7SYG8_PHARH</name>
<evidence type="ECO:0000256" key="3">
    <source>
        <dbReference type="ARBA" id="ARBA00015399"/>
    </source>
</evidence>
<keyword evidence="7 8" id="KW-0687">Ribonucleoprotein</keyword>
<dbReference type="Gene3D" id="1.25.10.10">
    <property type="entry name" value="Leucine-rich Repeat Variant"/>
    <property type="match status" value="1"/>
</dbReference>
<evidence type="ECO:0000313" key="10">
    <source>
        <dbReference type="EMBL" id="CED85640.1"/>
    </source>
</evidence>
<evidence type="ECO:0000256" key="1">
    <source>
        <dbReference type="ARBA" id="ARBA00004604"/>
    </source>
</evidence>
<dbReference type="SUPFAM" id="SSF48371">
    <property type="entry name" value="ARM repeat"/>
    <property type="match status" value="2"/>
</dbReference>
<dbReference type="GO" id="GO:0000462">
    <property type="term" value="P:maturation of SSU-rRNA from tricistronic rRNA transcript (SSU-rRNA, 5.8S rRNA, LSU-rRNA)"/>
    <property type="evidence" value="ECO:0007669"/>
    <property type="project" value="TreeGrafter"/>
</dbReference>
<keyword evidence="4 8" id="KW-0690">Ribosome biogenesis</keyword>
<dbReference type="GO" id="GO:0030515">
    <property type="term" value="F:snoRNA binding"/>
    <property type="evidence" value="ECO:0007669"/>
    <property type="project" value="TreeGrafter"/>
</dbReference>
<keyword evidence="5 8" id="KW-0698">rRNA processing</keyword>
<evidence type="ECO:0000256" key="5">
    <source>
        <dbReference type="ARBA" id="ARBA00022552"/>
    </source>
</evidence>
<comment type="subunit">
    <text evidence="8">Component of the ribosomal small subunit (SSU) processome.</text>
</comment>
<protein>
    <recommendedName>
        <fullName evidence="3 8">U3 small nucleolar RNA-associated protein 10</fullName>
    </recommendedName>
</protein>
<dbReference type="SMART" id="SM01036">
    <property type="entry name" value="BP28CT"/>
    <property type="match status" value="1"/>
</dbReference>
<comment type="function">
    <text evidence="8">Involved in nucleolar processing of pre-18S ribosomal RNA.</text>
</comment>
<evidence type="ECO:0000256" key="4">
    <source>
        <dbReference type="ARBA" id="ARBA00022517"/>
    </source>
</evidence>
<proteinExistence type="inferred from homology"/>
<dbReference type="InterPro" id="IPR011989">
    <property type="entry name" value="ARM-like"/>
</dbReference>
<dbReference type="GO" id="GO:0030686">
    <property type="term" value="C:90S preribosome"/>
    <property type="evidence" value="ECO:0007669"/>
    <property type="project" value="TreeGrafter"/>
</dbReference>
<dbReference type="PANTHER" id="PTHR13457:SF1">
    <property type="entry name" value="HEAT REPEAT-CONTAINING PROTEIN 1"/>
    <property type="match status" value="1"/>
</dbReference>
<comment type="similarity">
    <text evidence="2 8">Belongs to the HEATR1/UTP10 family.</text>
</comment>
<dbReference type="GO" id="GO:0045943">
    <property type="term" value="P:positive regulation of transcription by RNA polymerase I"/>
    <property type="evidence" value="ECO:0007669"/>
    <property type="project" value="TreeGrafter"/>
</dbReference>
<evidence type="ECO:0000256" key="7">
    <source>
        <dbReference type="ARBA" id="ARBA00023274"/>
    </source>
</evidence>
<sequence>MSSLASQLASIASLDASRLGSLSKQVSNQASYLFSRTEAAQHDFETIHSLGVNGFEELKELDPSLVEFEEDLFGEAAKVTDRMVLSKEENVALGATLDIFLSKLAKHLPLRAAAKVIEWLVRRFRVHEMNFNSVLSAFLPYHDSTQFVRILSILKVPKNSHFSFLIGPQTAHVPLSRHHLILSLHQDKSRDLLRFVSSILTQAIQNKTLYRTLVNFHASILVGFLAHGGQSKLVGDTELTIIIPEVVNGLKASLDVDCISSNLIVLLATARKATLSPEAIHVFLMSVLNANDAFLRSEKGIQQAIASIIGVLQSQEELRGIEKDAAERLGGLPNAGNILAHHASQFETSRALRPIIVSLIQSLDLPSSMTTLQAFATCARNSIPLHLISFLIRGLLLSDAGSEVSEVENARVNLLAILKERYAETWETDTVEILDQIPEVKKNYVLDLCAQVAQTKTLHGHGGDMFINLNSADSANRLNGVQSLIGRLAKELKNASTGSDMDVDVVDVDELGSSARENLLPRLCDTYLPVLEAIYSSPSVLFSAVPEPEVILSTICAALDLDSLSKAIVRRHIQFLVGPFASKYPELGNEVIRRVLFRYLLISKTQQVVSGYAWEALASSDLGNIGVLSGIAQNVQGSEIEGENKHEKQAELNTLIVQKIAANVIQSEDQDAHIKFMLSKLADSDPHSRVLSHLILSVILKLLKGTSATSAAILTLEKLRGIRDGFACLEPIQDSSLDFVVLKPSAAKTTLRVRGILIGSIQEVKFTHIASICWLDAASWDAEAVQVARFAYLIYGLVNSSKLPLSLSARFLRHLFAGLRDNTLLFLASIWTATPGGVTEFSSALQTAALRHAEAFLQAHVQSSGSETMDFQTVIPALIVALGSLEKPTREAALKCVELIRNAAGNESTVPFALNDIYGSRSERVQILKPSDLRAYLDIILNDQGSLSIDPAHIVSVHTNYLTLVKGEPKKDAGFKRGLLSYILSHVASWQLVSAQAFLLRTVQAIRDSVRIQILHPLLADLNDAPEDSDASSLVALLMDSYDRSAVTLFPNHPEYWNTFKNFIKSSKQVASSALFQLQHSLYRVLPVGKQIEIFETLVRQVADPDTTNTGDIKLCLRDIAPEPEVIIATVFSLRPDAEVFRSTKRNKTDSENQLKALNVFHRGLIITLEARSVDTLPGSVELLVALLEVLASLMDIQTKSEINIDYAEQLLLTGLCAVSSKIDTVPRTQEIDQTVLMRVISDSKNPQTFQQGLVLVSNFARFSPAVVLQNALPIFISVGAHTLQRDDDHTFLVVEKTIESILPVMVDQFKSQTSNRSALWNQCLEVLQVFSGMANHVPAHRKTRLFSTLIKVLGPSDFLGAVTMLLLDHVAFKSKIRTTEASTFTFPLAVFESFDVATRYEGLNDIVNEIKNLLRTPEEALLTQAAKPFTDVTDATKIERRRVLALLSFVHFASNSPSIIAVAGDVSLNPVVKATVGGLLEIQAIASRQIRENGNSDLVSTSQLALDSAVRNLSVLAFAEALTPLFESDDLHAQLGACAALTNRLPGMKTKARKDISPALITALASSLKIVESDEIESDLCQVLETIKAIASTATPLEDPSLAQAVGTLIARGKRSQNSANVQTKIFSVLAVINRRIGPRLIPYIKPIIVFSTEIIDQNLRAGVQKLEQFRDTLFPAILESLSALISSVPTFVGGQLRDLLATILRPSLLGDNTAVSGRFEPIQGLLNAIAKTVPAKSTLPAIFKFWEEVDKSSALPLAAILDLLRRVIRNANREVLTGLLKSLFSFFLSAFDSRWTLKNTLSSEEVHVVEVQVINAFLEVVVKLSEASFRPLFVRIYDWAVVELVGDEATGLKDEHVTARRTTLFSIMFHLLRKFKSIINPYMALILDHSMALLQSYAKKDITNVQLWKEVLAVFGESLECDEGTYWTDELLSKLTPILVSQLPVAYTFDSESAVAVYAKTMASLSAATTSPSLLKSLNHTLLLHSRSDIAEIRSLGLQIVKAVWEKSGDEMLEFVPHTVSDFVAELVEDEDEGVEASARGLLKVIEGLVGPLSGAYFGEEI</sequence>
<evidence type="ECO:0000256" key="6">
    <source>
        <dbReference type="ARBA" id="ARBA00023242"/>
    </source>
</evidence>
<dbReference type="PANTHER" id="PTHR13457">
    <property type="entry name" value="BAP28"/>
    <property type="match status" value="1"/>
</dbReference>
<accession>A0A0F7SYG8</accession>
<dbReference type="Pfam" id="PF23243">
    <property type="entry name" value="HEAT_HEATR1"/>
    <property type="match status" value="1"/>
</dbReference>
<organism evidence="10">
    <name type="scientific">Phaffia rhodozyma</name>
    <name type="common">Yeast</name>
    <name type="synonym">Xanthophyllomyces dendrorhous</name>
    <dbReference type="NCBI Taxonomy" id="264483"/>
    <lineage>
        <taxon>Eukaryota</taxon>
        <taxon>Fungi</taxon>
        <taxon>Dikarya</taxon>
        <taxon>Basidiomycota</taxon>
        <taxon>Agaricomycotina</taxon>
        <taxon>Tremellomycetes</taxon>
        <taxon>Cystofilobasidiales</taxon>
        <taxon>Mrakiaceae</taxon>
        <taxon>Phaffia</taxon>
    </lineage>
</organism>
<dbReference type="GO" id="GO:0034455">
    <property type="term" value="C:t-UTP complex"/>
    <property type="evidence" value="ECO:0007669"/>
    <property type="project" value="TreeGrafter"/>
</dbReference>
<evidence type="ECO:0000259" key="9">
    <source>
        <dbReference type="SMART" id="SM01036"/>
    </source>
</evidence>
<dbReference type="InterPro" id="IPR040191">
    <property type="entry name" value="UTP10"/>
</dbReference>